<reference evidence="8" key="3">
    <citation type="submission" date="2016-05" db="EMBL/GenBank/DDBJ databases">
        <authorList>
            <person name="Naeem R."/>
        </authorList>
    </citation>
    <scope>NUCLEOTIDE SEQUENCE [LARGE SCALE GENOMIC DNA]</scope>
</reference>
<protein>
    <recommendedName>
        <fullName evidence="4">Xrn1 N-terminal domain-containing protein</fullName>
    </recommendedName>
</protein>
<feature type="signal peptide" evidence="3">
    <location>
        <begin position="1"/>
        <end position="18"/>
    </location>
</feature>
<dbReference type="GO" id="GO:0004534">
    <property type="term" value="F:5'-3' RNA exonuclease activity"/>
    <property type="evidence" value="ECO:0007669"/>
    <property type="project" value="TreeGrafter"/>
</dbReference>
<reference evidence="6" key="1">
    <citation type="submission" date="2016-05" db="EMBL/GenBank/DDBJ databases">
        <authorList>
            <person name="Lavstsen T."/>
            <person name="Jespersen J.S."/>
        </authorList>
    </citation>
    <scope>NUCLEOTIDE SEQUENCE [LARGE SCALE GENOMIC DNA]</scope>
</reference>
<feature type="region of interest" description="Disordered" evidence="2">
    <location>
        <begin position="317"/>
        <end position="353"/>
    </location>
</feature>
<evidence type="ECO:0000313" key="7">
    <source>
        <dbReference type="Proteomes" id="UP000078550"/>
    </source>
</evidence>
<dbReference type="AlphaFoldDB" id="A0A1A8YLK5"/>
<feature type="domain" description="Xrn1 N-terminal" evidence="4">
    <location>
        <begin position="23"/>
        <end position="226"/>
    </location>
</feature>
<gene>
    <name evidence="5" type="ORF">POVWA1_009290</name>
    <name evidence="6" type="ORF">POVWA2_009300</name>
</gene>
<dbReference type="Pfam" id="PF03159">
    <property type="entry name" value="XRN_N"/>
    <property type="match status" value="1"/>
</dbReference>
<evidence type="ECO:0000256" key="1">
    <source>
        <dbReference type="ARBA" id="ARBA00038299"/>
    </source>
</evidence>
<dbReference type="InterPro" id="IPR004859">
    <property type="entry name" value="Xrn1_N"/>
</dbReference>
<reference evidence="7" key="2">
    <citation type="submission" date="2016-05" db="EMBL/GenBank/DDBJ databases">
        <authorList>
            <person name="Naeem Raeece"/>
        </authorList>
    </citation>
    <scope>NUCLEOTIDE SEQUENCE [LARGE SCALE GENOMIC DNA]</scope>
</reference>
<dbReference type="Gene3D" id="3.40.50.12390">
    <property type="match status" value="1"/>
</dbReference>
<evidence type="ECO:0000313" key="6">
    <source>
        <dbReference type="EMBL" id="SBT32401.1"/>
    </source>
</evidence>
<dbReference type="GO" id="GO:0003723">
    <property type="term" value="F:RNA binding"/>
    <property type="evidence" value="ECO:0007669"/>
    <property type="project" value="TreeGrafter"/>
</dbReference>
<name>A0A1A8YLK5_PLAOA</name>
<proteinExistence type="inferred from homology"/>
<dbReference type="Proteomes" id="UP000078555">
    <property type="component" value="Unassembled WGS sequence"/>
</dbReference>
<evidence type="ECO:0000259" key="4">
    <source>
        <dbReference type="Pfam" id="PF03159"/>
    </source>
</evidence>
<dbReference type="PANTHER" id="PTHR12341:SF7">
    <property type="entry name" value="5'-3' EXORIBONUCLEASE 1"/>
    <property type="match status" value="1"/>
</dbReference>
<dbReference type="InterPro" id="IPR027073">
    <property type="entry name" value="5_3_exoribonuclease"/>
</dbReference>
<keyword evidence="8" id="KW-1185">Reference proteome</keyword>
<comment type="similarity">
    <text evidence="1">Belongs to the 5'-3' exonuclease family.</text>
</comment>
<dbReference type="GO" id="GO:0000956">
    <property type="term" value="P:nuclear-transcribed mRNA catabolic process"/>
    <property type="evidence" value="ECO:0007669"/>
    <property type="project" value="TreeGrafter"/>
</dbReference>
<organism evidence="6 7">
    <name type="scientific">Plasmodium ovale wallikeri</name>
    <dbReference type="NCBI Taxonomy" id="864142"/>
    <lineage>
        <taxon>Eukaryota</taxon>
        <taxon>Sar</taxon>
        <taxon>Alveolata</taxon>
        <taxon>Apicomplexa</taxon>
        <taxon>Aconoidasida</taxon>
        <taxon>Haemosporida</taxon>
        <taxon>Plasmodiidae</taxon>
        <taxon>Plasmodium</taxon>
        <taxon>Plasmodium (Plasmodium)</taxon>
    </lineage>
</organism>
<dbReference type="EMBL" id="FLRD01000027">
    <property type="protein sequence ID" value="SBT31870.1"/>
    <property type="molecule type" value="Genomic_DNA"/>
</dbReference>
<dbReference type="PANTHER" id="PTHR12341">
    <property type="entry name" value="5'-&gt;3' EXORIBONUCLEASE"/>
    <property type="match status" value="1"/>
</dbReference>
<accession>A0A1A8YLK5</accession>
<dbReference type="EMBL" id="FLRE01000036">
    <property type="protein sequence ID" value="SBT32401.1"/>
    <property type="molecule type" value="Genomic_DNA"/>
</dbReference>
<keyword evidence="3" id="KW-0732">Signal</keyword>
<evidence type="ECO:0000256" key="3">
    <source>
        <dbReference type="SAM" id="SignalP"/>
    </source>
</evidence>
<feature type="chain" id="PRO_5015059885" description="Xrn1 N-terminal domain-containing protein" evidence="3">
    <location>
        <begin position="19"/>
        <end position="966"/>
    </location>
</feature>
<dbReference type="GO" id="GO:0005634">
    <property type="term" value="C:nucleus"/>
    <property type="evidence" value="ECO:0007669"/>
    <property type="project" value="TreeGrafter"/>
</dbReference>
<dbReference type="Proteomes" id="UP000078550">
    <property type="component" value="Unassembled WGS sequence"/>
</dbReference>
<evidence type="ECO:0000256" key="2">
    <source>
        <dbReference type="SAM" id="MobiDB-lite"/>
    </source>
</evidence>
<evidence type="ECO:0000313" key="8">
    <source>
        <dbReference type="Proteomes" id="UP000078555"/>
    </source>
</evidence>
<sequence>MHRRILLGCAFSLAVAVARISCGIPGLHKWVISNFPSCVKVVNKDNLLDVNTIINLKGGRGRRSSCYDKKDERIPSVDNLLFDMNQLLHKANVRFCNYNTYFFKLSSLIKNVLNKFKPRKNVVFAIDGICPFSKLRLQIKRRAKDKMKEKEKEKKEKHINDITCGSVFIDAISKFLSNYVKFLISLQRYDHVNFFISTHREVGEGELKLMNWVKNYVKNELQGENTKANEKLCREVVKCTRDTSEPLSICKEGNHRDRKEDETFVIVGADADLLLQCLALKNVQNVYIYTYQTFLLNMGGNADKKENHLIVGKSTSEVSGSRGVSSSKGVSGSRGVSSSKGVSGSNEVSSSIGVHGARSVHSDNNFGEKQVKKKKIKVLYNLKTFINLFLNKYPESFRHIRRDMLILFILKGNDYLPKIREGNFSLFFEAYFKMLEGEMGKGGTPYQGFLNEDCSLNRRIFLKFLNQVQKMVNFASHYMYNVHREGDPDGTNDSGRGGGGLYLPLSLLNEMISKRVVRRDDILVESEKEKDVYKCTLTYLKNKQRFCYSGLSKKKKISMHIASYDFLKNEFPTYLKYVDLELFREGLNENRFTGENTPLGEINPPEEKNYDKVMQNREWILQKGKKSIARSGKFATTGKESLQGENEKTERDHLKMEVYLTNMYIQYCKNEKNYEQEMKICENYLEGVQWLVEMYTKTYCINFNFFYKYLVSPSLLSLYYHLSQHGDVTKQCGKYQNCIKNINLNIFKNNYEYYNFINFCVTKYNDMKSKLKFISPNGEQNAWSYSQDVKDKKGNEKNRYFKKTFHVVNNKYFENIYNILFSTNINIVKENIQKVNEILKKIVHKKKIIHYYWDMYAKRVSKFYKIIFYKSTKIYVTKVCLFRLNFEGIPHSSFSSHVGGRPQMELHKNNGKDENCTFDIENNYVPPVSNVTRRNRIFSRNQESSLAKKNAAKRVVKVKRVQVVFR</sequence>
<evidence type="ECO:0000313" key="5">
    <source>
        <dbReference type="EMBL" id="SBT31870.1"/>
    </source>
</evidence>